<gene>
    <name evidence="19" type="ORF">H4Q31_21255</name>
</gene>
<comment type="catalytic activity">
    <reaction evidence="1">
        <text>alpha-D-glucose 1-phosphate = alpha-D-glucose 6-phosphate</text>
        <dbReference type="Rhea" id="RHEA:23536"/>
        <dbReference type="ChEBI" id="CHEBI:58225"/>
        <dbReference type="ChEBI" id="CHEBI:58601"/>
        <dbReference type="EC" id="5.4.2.2"/>
    </reaction>
</comment>
<dbReference type="EMBL" id="JACJVN010000115">
    <property type="protein sequence ID" value="MBB6679816.1"/>
    <property type="molecule type" value="Genomic_DNA"/>
</dbReference>
<accession>A0A841THC9</accession>
<comment type="pathway">
    <text evidence="4">Lipid metabolism.</text>
</comment>
<evidence type="ECO:0000256" key="4">
    <source>
        <dbReference type="ARBA" id="ARBA00005189"/>
    </source>
</evidence>
<dbReference type="Pfam" id="PF02880">
    <property type="entry name" value="PGM_PMM_III"/>
    <property type="match status" value="1"/>
</dbReference>
<feature type="domain" description="Alpha-D-phosphohexomutase alpha/beta/alpha" evidence="17">
    <location>
        <begin position="244"/>
        <end position="350"/>
    </location>
</feature>
<dbReference type="Pfam" id="PF02879">
    <property type="entry name" value="PGM_PMM_II"/>
    <property type="match status" value="1"/>
</dbReference>
<dbReference type="GO" id="GO:0004614">
    <property type="term" value="F:phosphoglucomutase activity"/>
    <property type="evidence" value="ECO:0007669"/>
    <property type="project" value="UniProtKB-EC"/>
</dbReference>
<dbReference type="PANTHER" id="PTHR45745:SF1">
    <property type="entry name" value="PHOSPHOGLUCOMUTASE 2B-RELATED"/>
    <property type="match status" value="1"/>
</dbReference>
<comment type="pathway">
    <text evidence="3">Glycolipid metabolism; diglucosyl-diacylglycerol biosynthesis.</text>
</comment>
<comment type="similarity">
    <text evidence="5">Belongs to the phosphohexose mutase family.</text>
</comment>
<keyword evidence="10" id="KW-0460">Magnesium</keyword>
<organism evidence="19 20">
    <name type="scientific">Cohnella lubricantis</name>
    <dbReference type="NCBI Taxonomy" id="2163172"/>
    <lineage>
        <taxon>Bacteria</taxon>
        <taxon>Bacillati</taxon>
        <taxon>Bacillota</taxon>
        <taxon>Bacilli</taxon>
        <taxon>Bacillales</taxon>
        <taxon>Paenibacillaceae</taxon>
        <taxon>Cohnella</taxon>
    </lineage>
</organism>
<dbReference type="PRINTS" id="PR00509">
    <property type="entry name" value="PGMPMM"/>
</dbReference>
<evidence type="ECO:0000259" key="15">
    <source>
        <dbReference type="Pfam" id="PF00408"/>
    </source>
</evidence>
<reference evidence="19 20" key="1">
    <citation type="submission" date="2020-08" db="EMBL/GenBank/DDBJ databases">
        <title>Cohnella phylogeny.</title>
        <authorList>
            <person name="Dunlap C."/>
        </authorList>
    </citation>
    <scope>NUCLEOTIDE SEQUENCE [LARGE SCALE GENOMIC DNA]</scope>
    <source>
        <strain evidence="19 20">DSM 103658</strain>
    </source>
</reference>
<evidence type="ECO:0000256" key="12">
    <source>
        <dbReference type="ARBA" id="ARBA00039995"/>
    </source>
</evidence>
<comment type="cofactor">
    <cofactor evidence="2">
        <name>Mg(2+)</name>
        <dbReference type="ChEBI" id="CHEBI:18420"/>
    </cofactor>
</comment>
<evidence type="ECO:0000256" key="5">
    <source>
        <dbReference type="ARBA" id="ARBA00010231"/>
    </source>
</evidence>
<evidence type="ECO:0000259" key="17">
    <source>
        <dbReference type="Pfam" id="PF02879"/>
    </source>
</evidence>
<feature type="domain" description="Alpha-D-phosphohexomutase alpha/beta/alpha" evidence="18">
    <location>
        <begin position="361"/>
        <end position="487"/>
    </location>
</feature>
<evidence type="ECO:0000256" key="6">
    <source>
        <dbReference type="ARBA" id="ARBA00012728"/>
    </source>
</evidence>
<keyword evidence="8" id="KW-0597">Phosphoprotein</keyword>
<dbReference type="Pfam" id="PF00408">
    <property type="entry name" value="PGM_PMM_IV"/>
    <property type="match status" value="1"/>
</dbReference>
<dbReference type="Pfam" id="PF02878">
    <property type="entry name" value="PGM_PMM_I"/>
    <property type="match status" value="1"/>
</dbReference>
<keyword evidence="11" id="KW-0413">Isomerase</keyword>
<dbReference type="InterPro" id="IPR005843">
    <property type="entry name" value="A-D-PHexomutase_C"/>
</dbReference>
<feature type="domain" description="Alpha-D-phosphohexomutase alpha/beta/alpha" evidence="16">
    <location>
        <begin position="100"/>
        <end position="214"/>
    </location>
</feature>
<comment type="caution">
    <text evidence="19">The sequence shown here is derived from an EMBL/GenBank/DDBJ whole genome shotgun (WGS) entry which is preliminary data.</text>
</comment>
<dbReference type="RefSeq" id="WP_185181075.1">
    <property type="nucleotide sequence ID" value="NZ_CBCSEP010000003.1"/>
</dbReference>
<dbReference type="PROSITE" id="PS00710">
    <property type="entry name" value="PGM_PMM"/>
    <property type="match status" value="1"/>
</dbReference>
<dbReference type="GO" id="GO:0000287">
    <property type="term" value="F:magnesium ion binding"/>
    <property type="evidence" value="ECO:0007669"/>
    <property type="project" value="InterPro"/>
</dbReference>
<evidence type="ECO:0000256" key="11">
    <source>
        <dbReference type="ARBA" id="ARBA00023235"/>
    </source>
</evidence>
<evidence type="ECO:0000256" key="1">
    <source>
        <dbReference type="ARBA" id="ARBA00000443"/>
    </source>
</evidence>
<dbReference type="EC" id="5.4.2.2" evidence="6"/>
<evidence type="ECO:0000256" key="8">
    <source>
        <dbReference type="ARBA" id="ARBA00022553"/>
    </source>
</evidence>
<dbReference type="InterPro" id="IPR016055">
    <property type="entry name" value="A-D-PHexomutase_a/b/a-I/II/III"/>
</dbReference>
<evidence type="ECO:0000313" key="20">
    <source>
        <dbReference type="Proteomes" id="UP000574133"/>
    </source>
</evidence>
<proteinExistence type="inferred from homology"/>
<evidence type="ECO:0000313" key="19">
    <source>
        <dbReference type="EMBL" id="MBB6679816.1"/>
    </source>
</evidence>
<dbReference type="PANTHER" id="PTHR45745">
    <property type="entry name" value="PHOSPHOMANNOMUTASE 45A"/>
    <property type="match status" value="1"/>
</dbReference>
<name>A0A841THC9_9BACL</name>
<keyword evidence="9" id="KW-0479">Metal-binding</keyword>
<dbReference type="InterPro" id="IPR005841">
    <property type="entry name" value="Alpha-D-phosphohexomutase_SF"/>
</dbReference>
<evidence type="ECO:0000259" key="18">
    <source>
        <dbReference type="Pfam" id="PF02880"/>
    </source>
</evidence>
<dbReference type="Gene3D" id="3.30.310.50">
    <property type="entry name" value="Alpha-D-phosphohexomutase, C-terminal domain"/>
    <property type="match status" value="1"/>
</dbReference>
<dbReference type="InterPro" id="IPR005844">
    <property type="entry name" value="A-D-PHexomutase_a/b/a-I"/>
</dbReference>
<evidence type="ECO:0000256" key="2">
    <source>
        <dbReference type="ARBA" id="ARBA00001946"/>
    </source>
</evidence>
<dbReference type="CDD" id="cd05799">
    <property type="entry name" value="PGM2"/>
    <property type="match status" value="1"/>
</dbReference>
<evidence type="ECO:0000256" key="10">
    <source>
        <dbReference type="ARBA" id="ARBA00022842"/>
    </source>
</evidence>
<evidence type="ECO:0000256" key="9">
    <source>
        <dbReference type="ARBA" id="ARBA00022723"/>
    </source>
</evidence>
<evidence type="ECO:0000256" key="7">
    <source>
        <dbReference type="ARBA" id="ARBA00022526"/>
    </source>
</evidence>
<dbReference type="InterPro" id="IPR016066">
    <property type="entry name" value="A-D-PHexomutase_CS"/>
</dbReference>
<evidence type="ECO:0000256" key="3">
    <source>
        <dbReference type="ARBA" id="ARBA00005164"/>
    </source>
</evidence>
<dbReference type="AlphaFoldDB" id="A0A841THC9"/>
<keyword evidence="7" id="KW-0119">Carbohydrate metabolism</keyword>
<dbReference type="InterPro" id="IPR005846">
    <property type="entry name" value="A-D-PHexomutase_a/b/a-III"/>
</dbReference>
<evidence type="ECO:0000259" key="16">
    <source>
        <dbReference type="Pfam" id="PF02878"/>
    </source>
</evidence>
<dbReference type="SUPFAM" id="SSF55957">
    <property type="entry name" value="Phosphoglucomutase, C-terminal domain"/>
    <property type="match status" value="1"/>
</dbReference>
<evidence type="ECO:0000256" key="13">
    <source>
        <dbReference type="ARBA" id="ARBA00041398"/>
    </source>
</evidence>
<protein>
    <recommendedName>
        <fullName evidence="12">Phosphoglucomutase</fullName>
        <ecNumber evidence="6">5.4.2.2</ecNumber>
    </recommendedName>
    <alternativeName>
        <fullName evidence="14">Alpha-phosphoglucomutase</fullName>
    </alternativeName>
    <alternativeName>
        <fullName evidence="13">Glucose phosphomutase</fullName>
    </alternativeName>
</protein>
<dbReference type="InterPro" id="IPR005845">
    <property type="entry name" value="A-D-PHexomutase_a/b/a-II"/>
</dbReference>
<feature type="domain" description="Alpha-D-phosphohexomutase C-terminal" evidence="15">
    <location>
        <begin position="505"/>
        <end position="575"/>
    </location>
</feature>
<dbReference type="GO" id="GO:0006166">
    <property type="term" value="P:purine ribonucleoside salvage"/>
    <property type="evidence" value="ECO:0007669"/>
    <property type="project" value="TreeGrafter"/>
</dbReference>
<dbReference type="InterPro" id="IPR036900">
    <property type="entry name" value="A-D-PHexomutase_C_sf"/>
</dbReference>
<dbReference type="SUPFAM" id="SSF53738">
    <property type="entry name" value="Phosphoglucomutase, first 3 domains"/>
    <property type="match status" value="3"/>
</dbReference>
<keyword evidence="20" id="KW-1185">Reference proteome</keyword>
<evidence type="ECO:0000256" key="14">
    <source>
        <dbReference type="ARBA" id="ARBA00041467"/>
    </source>
</evidence>
<keyword evidence="7" id="KW-0313">Glucose metabolism</keyword>
<dbReference type="Proteomes" id="UP000574133">
    <property type="component" value="Unassembled WGS sequence"/>
</dbReference>
<sequence>MSNETRAAEQYRAWLEDPAVDEQTKEELRGIVDQPKEIEDRFYRDLEFGTGGLRGVMGAGTNRMNRYIIGKATQGFAAYLLSVAGAGQSAGAIAAATGAAAAAGAAAGTTANWDAAAAPSVVIAHDSRNNSDVFSLEAACVLAANGIKTYLFRSLRPTPQLSFAVRDLKASGGIVVTASHNPPEYNGYKVYDATGCQLVPADAEQVIAAIREVESFDQVKRLTPQEAEAQGLIVWLDEEADERFTDAVANQSVNPKLMRERAGAALQVVFTPLHGTGNLPVRRALEKAGFTNVHVVPEQEKPDGMFPTVKSPNPEEHEAFTLAIALADKVGADLIIGTDPDADRMGAVVKNDEGRFVVLTGNQSGALMVHYLLSNLKQQGKLPANGAVVKTIVTSEMGADIAAAYGCTVMNTLTGFKYIGERMNEFEKTGSHQFLIGYEESYGYLTGTYARDKDAVVAALLICEAAAYYKAQGKTLYDVLLELYEQYGTYLEKLESRTLKGKDGVAQIAAIMSDWRANPPTEVAGVRVTQVLDYEQGLDGLPRENVLKFLLDDGSWFTLRPSGTEPKIKVYFAVRKQGLPAAEAAVARLAADVMARVDSLS</sequence>
<dbReference type="GO" id="GO:0008973">
    <property type="term" value="F:phosphopentomutase activity"/>
    <property type="evidence" value="ECO:0007669"/>
    <property type="project" value="TreeGrafter"/>
</dbReference>
<dbReference type="Gene3D" id="3.40.120.10">
    <property type="entry name" value="Alpha-D-Glucose-1,6-Bisphosphate, subunit A, domain 3"/>
    <property type="match status" value="3"/>
</dbReference>
<dbReference type="GO" id="GO:0006006">
    <property type="term" value="P:glucose metabolic process"/>
    <property type="evidence" value="ECO:0007669"/>
    <property type="project" value="UniProtKB-KW"/>
</dbReference>